<reference evidence="3 4" key="1">
    <citation type="journal article" date="2017" name="Genome Biol.">
        <title>New reference genome sequences of hot pepper reveal the massive evolution of plant disease-resistance genes by retroduplication.</title>
        <authorList>
            <person name="Kim S."/>
            <person name="Park J."/>
            <person name="Yeom S.I."/>
            <person name="Kim Y.M."/>
            <person name="Seo E."/>
            <person name="Kim K.T."/>
            <person name="Kim M.S."/>
            <person name="Lee J.M."/>
            <person name="Cheong K."/>
            <person name="Shin H.S."/>
            <person name="Kim S.B."/>
            <person name="Han K."/>
            <person name="Lee J."/>
            <person name="Park M."/>
            <person name="Lee H.A."/>
            <person name="Lee H.Y."/>
            <person name="Lee Y."/>
            <person name="Oh S."/>
            <person name="Lee J.H."/>
            <person name="Choi E."/>
            <person name="Choi E."/>
            <person name="Lee S.E."/>
            <person name="Jeon J."/>
            <person name="Kim H."/>
            <person name="Choi G."/>
            <person name="Song H."/>
            <person name="Lee J."/>
            <person name="Lee S.C."/>
            <person name="Kwon J.K."/>
            <person name="Lee H.Y."/>
            <person name="Koo N."/>
            <person name="Hong Y."/>
            <person name="Kim R.W."/>
            <person name="Kang W.H."/>
            <person name="Huh J.H."/>
            <person name="Kang B.C."/>
            <person name="Yang T.J."/>
            <person name="Lee Y.H."/>
            <person name="Bennetzen J.L."/>
            <person name="Choi D."/>
        </authorList>
    </citation>
    <scope>NUCLEOTIDE SEQUENCE [LARGE SCALE GENOMIC DNA]</scope>
    <source>
        <strain evidence="4">cv. PBC81</strain>
    </source>
</reference>
<evidence type="ECO:0000259" key="2">
    <source>
        <dbReference type="Pfam" id="PF00171"/>
    </source>
</evidence>
<feature type="domain" description="Aldehyde dehydrogenase" evidence="2">
    <location>
        <begin position="34"/>
        <end position="119"/>
    </location>
</feature>
<reference evidence="4" key="2">
    <citation type="journal article" date="2017" name="J. Anim. Genet.">
        <title>Multiple reference genome sequences of hot pepper reveal the massive evolution of plant disease resistance genes by retroduplication.</title>
        <authorList>
            <person name="Kim S."/>
            <person name="Park J."/>
            <person name="Yeom S.-I."/>
            <person name="Kim Y.-M."/>
            <person name="Seo E."/>
            <person name="Kim K.-T."/>
            <person name="Kim M.-S."/>
            <person name="Lee J.M."/>
            <person name="Cheong K."/>
            <person name="Shin H.-S."/>
            <person name="Kim S.-B."/>
            <person name="Han K."/>
            <person name="Lee J."/>
            <person name="Park M."/>
            <person name="Lee H.-A."/>
            <person name="Lee H.-Y."/>
            <person name="Lee Y."/>
            <person name="Oh S."/>
            <person name="Lee J.H."/>
            <person name="Choi E."/>
            <person name="Choi E."/>
            <person name="Lee S.E."/>
            <person name="Jeon J."/>
            <person name="Kim H."/>
            <person name="Choi G."/>
            <person name="Song H."/>
            <person name="Lee J."/>
            <person name="Lee S.-C."/>
            <person name="Kwon J.-K."/>
            <person name="Lee H.-Y."/>
            <person name="Koo N."/>
            <person name="Hong Y."/>
            <person name="Kim R.W."/>
            <person name="Kang W.-H."/>
            <person name="Huh J.H."/>
            <person name="Kang B.-C."/>
            <person name="Yang T.-J."/>
            <person name="Lee Y.-H."/>
            <person name="Bennetzen J.L."/>
            <person name="Choi D."/>
        </authorList>
    </citation>
    <scope>NUCLEOTIDE SEQUENCE [LARGE SCALE GENOMIC DNA]</scope>
    <source>
        <strain evidence="4">cv. PBC81</strain>
    </source>
</reference>
<comment type="similarity">
    <text evidence="1">Belongs to the aldehyde dehydrogenase family.</text>
</comment>
<dbReference type="GO" id="GO:0005739">
    <property type="term" value="C:mitochondrion"/>
    <property type="evidence" value="ECO:0007669"/>
    <property type="project" value="TreeGrafter"/>
</dbReference>
<dbReference type="EMBL" id="MLFT02000008">
    <property type="protein sequence ID" value="PHT41673.1"/>
    <property type="molecule type" value="Genomic_DNA"/>
</dbReference>
<dbReference type="PANTHER" id="PTHR43866">
    <property type="entry name" value="MALONATE-SEMIALDEHYDE DEHYDROGENASE"/>
    <property type="match status" value="1"/>
</dbReference>
<dbReference type="InterPro" id="IPR015590">
    <property type="entry name" value="Aldehyde_DH_dom"/>
</dbReference>
<dbReference type="GO" id="GO:0006210">
    <property type="term" value="P:thymine catabolic process"/>
    <property type="evidence" value="ECO:0007669"/>
    <property type="project" value="TreeGrafter"/>
</dbReference>
<protein>
    <recommendedName>
        <fullName evidence="2">Aldehyde dehydrogenase domain-containing protein</fullName>
    </recommendedName>
</protein>
<name>A0A2G2W8V6_CAPBA</name>
<dbReference type="SUPFAM" id="SSF53720">
    <property type="entry name" value="ALDH-like"/>
    <property type="match status" value="1"/>
</dbReference>
<comment type="caution">
    <text evidence="3">The sequence shown here is derived from an EMBL/GenBank/DDBJ whole genome shotgun (WGS) entry which is preliminary data.</text>
</comment>
<organism evidence="3 4">
    <name type="scientific">Capsicum baccatum</name>
    <name type="common">Peruvian pepper</name>
    <dbReference type="NCBI Taxonomy" id="33114"/>
    <lineage>
        <taxon>Eukaryota</taxon>
        <taxon>Viridiplantae</taxon>
        <taxon>Streptophyta</taxon>
        <taxon>Embryophyta</taxon>
        <taxon>Tracheophyta</taxon>
        <taxon>Spermatophyta</taxon>
        <taxon>Magnoliopsida</taxon>
        <taxon>eudicotyledons</taxon>
        <taxon>Gunneridae</taxon>
        <taxon>Pentapetalae</taxon>
        <taxon>asterids</taxon>
        <taxon>lamiids</taxon>
        <taxon>Solanales</taxon>
        <taxon>Solanaceae</taxon>
        <taxon>Solanoideae</taxon>
        <taxon>Capsiceae</taxon>
        <taxon>Capsicum</taxon>
    </lineage>
</organism>
<dbReference type="PANTHER" id="PTHR43866:SF3">
    <property type="entry name" value="METHYLMALONATE-SEMIALDEHYDE DEHYDROGENASE [ACYLATING], MITOCHONDRIAL"/>
    <property type="match status" value="1"/>
</dbReference>
<dbReference type="AlphaFoldDB" id="A0A2G2W8V6"/>
<keyword evidence="4" id="KW-1185">Reference proteome</keyword>
<dbReference type="Proteomes" id="UP000224567">
    <property type="component" value="Unassembled WGS sequence"/>
</dbReference>
<dbReference type="InterPro" id="IPR010061">
    <property type="entry name" value="MeMal-semiAld_DH"/>
</dbReference>
<evidence type="ECO:0000313" key="4">
    <source>
        <dbReference type="Proteomes" id="UP000224567"/>
    </source>
</evidence>
<dbReference type="OrthoDB" id="10604697at2759"/>
<dbReference type="GO" id="GO:0004491">
    <property type="term" value="F:methylmalonate-semialdehyde dehydrogenase (acylating, NAD) activity"/>
    <property type="evidence" value="ECO:0007669"/>
    <property type="project" value="InterPro"/>
</dbReference>
<dbReference type="Gene3D" id="3.40.309.10">
    <property type="entry name" value="Aldehyde Dehydrogenase, Chain A, domain 2"/>
    <property type="match status" value="1"/>
</dbReference>
<sequence length="350" mass="37522">MSVQCSNGSAVCLVSSPYTNLRCSARSDHSRFSLEVSANMGAKNYAVVMPDANVEATLNSLVAAGFGAAGQRCATINNVVFVGGSDSWEDKLVERAKVLKSKCRNRTWGRPRTSNQQTGAYETLISTPVGNLQLIKEHISKLTQAVIDSGAKLVLYGRQIAGYLVSYNVYALSCNSSSEGITNRTDCNRKSNRVMFLVSTCSELCFAGDLNANGKPGVHFYTQVKTVTQQWKEFPSSEGGLPTLTSNYPQSNGGLSQGLQALSYRSGDGDYRSADGVYQGLQSIEYQSGDGASLGLQSRDFSNGDGVHLALDPKDFPACIGESLGEHSRDIPSGNDISPIIPISMDLIEH</sequence>
<dbReference type="InterPro" id="IPR016163">
    <property type="entry name" value="Ald_DH_C"/>
</dbReference>
<proteinExistence type="inferred from homology"/>
<evidence type="ECO:0000256" key="1">
    <source>
        <dbReference type="ARBA" id="ARBA00009986"/>
    </source>
</evidence>
<accession>A0A2G2W8V6</accession>
<dbReference type="STRING" id="33114.A0A2G2W8V6"/>
<dbReference type="GO" id="GO:0006574">
    <property type="term" value="P:L-valine catabolic process"/>
    <property type="evidence" value="ECO:0007669"/>
    <property type="project" value="TreeGrafter"/>
</dbReference>
<gene>
    <name evidence="3" type="ORF">CQW23_20527</name>
</gene>
<dbReference type="InterPro" id="IPR016161">
    <property type="entry name" value="Ald_DH/histidinol_DH"/>
</dbReference>
<evidence type="ECO:0000313" key="3">
    <source>
        <dbReference type="EMBL" id="PHT41673.1"/>
    </source>
</evidence>
<dbReference type="Pfam" id="PF00171">
    <property type="entry name" value="Aldedh"/>
    <property type="match status" value="1"/>
</dbReference>